<organism evidence="2 3">
    <name type="scientific">Liparis tanakae</name>
    <name type="common">Tanaka's snailfish</name>
    <dbReference type="NCBI Taxonomy" id="230148"/>
    <lineage>
        <taxon>Eukaryota</taxon>
        <taxon>Metazoa</taxon>
        <taxon>Chordata</taxon>
        <taxon>Craniata</taxon>
        <taxon>Vertebrata</taxon>
        <taxon>Euteleostomi</taxon>
        <taxon>Actinopterygii</taxon>
        <taxon>Neopterygii</taxon>
        <taxon>Teleostei</taxon>
        <taxon>Neoteleostei</taxon>
        <taxon>Acanthomorphata</taxon>
        <taxon>Eupercaria</taxon>
        <taxon>Perciformes</taxon>
        <taxon>Cottioidei</taxon>
        <taxon>Cottales</taxon>
        <taxon>Liparidae</taxon>
        <taxon>Liparis</taxon>
    </lineage>
</organism>
<name>A0A4Z2GK91_9TELE</name>
<keyword evidence="3" id="KW-1185">Reference proteome</keyword>
<evidence type="ECO:0000256" key="1">
    <source>
        <dbReference type="SAM" id="MobiDB-lite"/>
    </source>
</evidence>
<feature type="region of interest" description="Disordered" evidence="1">
    <location>
        <begin position="1"/>
        <end position="24"/>
    </location>
</feature>
<reference evidence="2 3" key="1">
    <citation type="submission" date="2019-03" db="EMBL/GenBank/DDBJ databases">
        <title>First draft genome of Liparis tanakae, snailfish: a comprehensive survey of snailfish specific genes.</title>
        <authorList>
            <person name="Kim W."/>
            <person name="Song I."/>
            <person name="Jeong J.-H."/>
            <person name="Kim D."/>
            <person name="Kim S."/>
            <person name="Ryu S."/>
            <person name="Song J.Y."/>
            <person name="Lee S.K."/>
        </authorList>
    </citation>
    <scope>NUCLEOTIDE SEQUENCE [LARGE SCALE GENOMIC DNA]</scope>
    <source>
        <tissue evidence="2">Muscle</tissue>
    </source>
</reference>
<gene>
    <name evidence="2" type="ORF">EYF80_036126</name>
</gene>
<sequence length="86" mass="9159">MDAGRAPLVKPNQQASRCDDDVEGDRAQAYSPGVLMTLRQIGTRPVLQVAAWIPAPYFSNHAAVGVASLGCVSRYAWGSGSPRDMV</sequence>
<comment type="caution">
    <text evidence="2">The sequence shown here is derived from an EMBL/GenBank/DDBJ whole genome shotgun (WGS) entry which is preliminary data.</text>
</comment>
<proteinExistence type="predicted"/>
<accession>A0A4Z2GK91</accession>
<protein>
    <submittedName>
        <fullName evidence="2">Uncharacterized protein</fullName>
    </submittedName>
</protein>
<evidence type="ECO:0000313" key="3">
    <source>
        <dbReference type="Proteomes" id="UP000314294"/>
    </source>
</evidence>
<evidence type="ECO:0000313" key="2">
    <source>
        <dbReference type="EMBL" id="TNN53660.1"/>
    </source>
</evidence>
<dbReference type="EMBL" id="SRLO01000509">
    <property type="protein sequence ID" value="TNN53660.1"/>
    <property type="molecule type" value="Genomic_DNA"/>
</dbReference>
<dbReference type="Proteomes" id="UP000314294">
    <property type="component" value="Unassembled WGS sequence"/>
</dbReference>
<dbReference type="AlphaFoldDB" id="A0A4Z2GK91"/>